<keyword evidence="2" id="KW-0732">Signal</keyword>
<name>A0A292YQ58_9BACL</name>
<evidence type="ECO:0000256" key="1">
    <source>
        <dbReference type="SAM" id="MobiDB-lite"/>
    </source>
</evidence>
<feature type="signal peptide" evidence="2">
    <location>
        <begin position="1"/>
        <end position="30"/>
    </location>
</feature>
<dbReference type="InterPro" id="IPR019076">
    <property type="entry name" value="Spore_lipoprot_YhcN/YlaJ-like"/>
</dbReference>
<dbReference type="RefSeq" id="WP_269432704.1">
    <property type="nucleotide sequence ID" value="NZ_BDUF01000068.1"/>
</dbReference>
<evidence type="ECO:0008006" key="5">
    <source>
        <dbReference type="Google" id="ProtNLM"/>
    </source>
</evidence>
<dbReference type="EMBL" id="BDUF01000068">
    <property type="protein sequence ID" value="GAX90893.1"/>
    <property type="molecule type" value="Genomic_DNA"/>
</dbReference>
<sequence length="179" mass="19438">MFLLKKAAWKVLSVLAVTAALVSGCMNNQAQPRTLRGPGSQPGPMQSPAPVPPASQPPAPPAQGMNEESPMREARNIADALVGKHNIERANVFVAGRTAYVAVNIPNMAQGAITDQIKTDVANTVRGVEPDIQQVYVSADPDLYNRFQGYSNDIQQGRPIQGIFQRFMETVKRVFPEAR</sequence>
<dbReference type="Proteomes" id="UP000217785">
    <property type="component" value="Unassembled WGS sequence"/>
</dbReference>
<gene>
    <name evidence="3" type="ORF">EFBL_2535</name>
</gene>
<feature type="compositionally biased region" description="Pro residues" evidence="1">
    <location>
        <begin position="45"/>
        <end position="61"/>
    </location>
</feature>
<dbReference type="AlphaFoldDB" id="A0A292YQ58"/>
<accession>A0A292YQ58</accession>
<dbReference type="Pfam" id="PF09580">
    <property type="entry name" value="Spore_YhcN_YlaJ"/>
    <property type="match status" value="1"/>
</dbReference>
<feature type="region of interest" description="Disordered" evidence="1">
    <location>
        <begin position="31"/>
        <end position="70"/>
    </location>
</feature>
<feature type="chain" id="PRO_5012313256" description="Sporulation protein" evidence="2">
    <location>
        <begin position="31"/>
        <end position="179"/>
    </location>
</feature>
<evidence type="ECO:0000256" key="2">
    <source>
        <dbReference type="SAM" id="SignalP"/>
    </source>
</evidence>
<proteinExistence type="predicted"/>
<evidence type="ECO:0000313" key="3">
    <source>
        <dbReference type="EMBL" id="GAX90893.1"/>
    </source>
</evidence>
<comment type="caution">
    <text evidence="3">The sequence shown here is derived from an EMBL/GenBank/DDBJ whole genome shotgun (WGS) entry which is preliminary data.</text>
</comment>
<reference evidence="4" key="1">
    <citation type="submission" date="2017-07" db="EMBL/GenBank/DDBJ databases">
        <title>Draft genome sequence of Effusibacillus lacus strain skLN1.</title>
        <authorList>
            <person name="Watanabe M."/>
            <person name="Kojima H."/>
            <person name="Fukui M."/>
        </authorList>
    </citation>
    <scope>NUCLEOTIDE SEQUENCE [LARGE SCALE GENOMIC DNA]</scope>
    <source>
        <strain evidence="4">skLN1</strain>
    </source>
</reference>
<keyword evidence="4" id="KW-1185">Reference proteome</keyword>
<dbReference type="GO" id="GO:0030435">
    <property type="term" value="P:sporulation resulting in formation of a cellular spore"/>
    <property type="evidence" value="ECO:0007669"/>
    <property type="project" value="InterPro"/>
</dbReference>
<dbReference type="PROSITE" id="PS51257">
    <property type="entry name" value="PROKAR_LIPOPROTEIN"/>
    <property type="match status" value="1"/>
</dbReference>
<dbReference type="InterPro" id="IPR014247">
    <property type="entry name" value="Spore_lipoprot_YhcN/YlaJ"/>
</dbReference>
<dbReference type="NCBIfam" id="TIGR02898">
    <property type="entry name" value="spore_YhcN_YlaJ"/>
    <property type="match status" value="1"/>
</dbReference>
<evidence type="ECO:0000313" key="4">
    <source>
        <dbReference type="Proteomes" id="UP000217785"/>
    </source>
</evidence>
<protein>
    <recommendedName>
        <fullName evidence="5">Sporulation protein</fullName>
    </recommendedName>
</protein>
<organism evidence="3 4">
    <name type="scientific">Effusibacillus lacus</name>
    <dbReference type="NCBI Taxonomy" id="1348429"/>
    <lineage>
        <taxon>Bacteria</taxon>
        <taxon>Bacillati</taxon>
        <taxon>Bacillota</taxon>
        <taxon>Bacilli</taxon>
        <taxon>Bacillales</taxon>
        <taxon>Alicyclobacillaceae</taxon>
        <taxon>Effusibacillus</taxon>
    </lineage>
</organism>